<feature type="transmembrane region" description="Helical" evidence="1">
    <location>
        <begin position="108"/>
        <end position="133"/>
    </location>
</feature>
<accession>A0A402A5G8</accession>
<keyword evidence="1" id="KW-0472">Membrane</keyword>
<protein>
    <submittedName>
        <fullName evidence="2">Uncharacterized protein</fullName>
    </submittedName>
</protein>
<evidence type="ECO:0000256" key="1">
    <source>
        <dbReference type="SAM" id="Phobius"/>
    </source>
</evidence>
<proteinExistence type="predicted"/>
<evidence type="ECO:0000313" key="2">
    <source>
        <dbReference type="EMBL" id="GCE14388.1"/>
    </source>
</evidence>
<sequence>MKEAMHSGEPIVALDEKKQRRRIATQCSVCTKHIWFDAVSIREAEDVPEPRLSWVLCKTCYQQVVAQMSRSPLRSPFRLRIAIGLVASERWPMAYPTRVRQYISDRRWIVFIATFFLVAMLFHLALIVVVAALH</sequence>
<dbReference type="AlphaFoldDB" id="A0A402A5G8"/>
<keyword evidence="3" id="KW-1185">Reference proteome</keyword>
<keyword evidence="1" id="KW-1133">Transmembrane helix</keyword>
<comment type="caution">
    <text evidence="2">The sequence shown here is derived from an EMBL/GenBank/DDBJ whole genome shotgun (WGS) entry which is preliminary data.</text>
</comment>
<reference evidence="3" key="1">
    <citation type="submission" date="2018-12" db="EMBL/GenBank/DDBJ databases">
        <title>Tengunoibacter tsumagoiensis gen. nov., sp. nov., Dictyobacter kobayashii sp. nov., D. alpinus sp. nov., and D. joshuensis sp. nov. and description of Dictyobacteraceae fam. nov. within the order Ktedonobacterales isolated from Tengu-no-mugimeshi.</title>
        <authorList>
            <person name="Wang C.M."/>
            <person name="Zheng Y."/>
            <person name="Sakai Y."/>
            <person name="Toyoda A."/>
            <person name="Minakuchi Y."/>
            <person name="Abe K."/>
            <person name="Yokota A."/>
            <person name="Yabe S."/>
        </authorList>
    </citation>
    <scope>NUCLEOTIDE SEQUENCE [LARGE SCALE GENOMIC DNA]</scope>
    <source>
        <strain evidence="3">Uno3</strain>
    </source>
</reference>
<organism evidence="2 3">
    <name type="scientific">Tengunoibacter tsumagoiensis</name>
    <dbReference type="NCBI Taxonomy" id="2014871"/>
    <lineage>
        <taxon>Bacteria</taxon>
        <taxon>Bacillati</taxon>
        <taxon>Chloroflexota</taxon>
        <taxon>Ktedonobacteria</taxon>
        <taxon>Ktedonobacterales</taxon>
        <taxon>Dictyobacteraceae</taxon>
        <taxon>Tengunoibacter</taxon>
    </lineage>
</organism>
<name>A0A402A5G8_9CHLR</name>
<dbReference type="Proteomes" id="UP000287352">
    <property type="component" value="Unassembled WGS sequence"/>
</dbReference>
<gene>
    <name evidence="2" type="ORF">KTT_42470</name>
</gene>
<evidence type="ECO:0000313" key="3">
    <source>
        <dbReference type="Proteomes" id="UP000287352"/>
    </source>
</evidence>
<keyword evidence="1" id="KW-0812">Transmembrane</keyword>
<dbReference type="EMBL" id="BIFR01000001">
    <property type="protein sequence ID" value="GCE14388.1"/>
    <property type="molecule type" value="Genomic_DNA"/>
</dbReference>